<evidence type="ECO:0000256" key="9">
    <source>
        <dbReference type="PROSITE-ProRule" id="PRU01091"/>
    </source>
</evidence>
<dbReference type="InterPro" id="IPR001789">
    <property type="entry name" value="Sig_transdc_resp-reg_receiver"/>
</dbReference>
<feature type="domain" description="Response regulatory" evidence="10">
    <location>
        <begin position="6"/>
        <end position="120"/>
    </location>
</feature>
<name>A0ABC9U1G0_CLOSY</name>
<keyword evidence="2 8" id="KW-0597">Phosphoprotein</keyword>
<keyword evidence="4" id="KW-0805">Transcription regulation</keyword>
<dbReference type="InterPro" id="IPR011006">
    <property type="entry name" value="CheY-like_superfamily"/>
</dbReference>
<protein>
    <recommendedName>
        <fullName evidence="1">Stage 0 sporulation protein A homolog</fullName>
    </recommendedName>
</protein>
<evidence type="ECO:0000256" key="7">
    <source>
        <dbReference type="ARBA" id="ARBA00024867"/>
    </source>
</evidence>
<dbReference type="PROSITE" id="PS51755">
    <property type="entry name" value="OMPR_PHOB"/>
    <property type="match status" value="1"/>
</dbReference>
<dbReference type="PANTHER" id="PTHR48111:SF52">
    <property type="entry name" value="TRANSCRIPTIONAL REGULATORY PROTEIN YVRH"/>
    <property type="match status" value="1"/>
</dbReference>
<dbReference type="InterPro" id="IPR039420">
    <property type="entry name" value="WalR-like"/>
</dbReference>
<keyword evidence="3" id="KW-0902">Two-component regulatory system</keyword>
<feature type="DNA-binding region" description="OmpR/PhoB-type" evidence="9">
    <location>
        <begin position="134"/>
        <end position="233"/>
    </location>
</feature>
<dbReference type="EMBL" id="AWSU01000078">
    <property type="protein sequence ID" value="ERI79302.1"/>
    <property type="molecule type" value="Genomic_DNA"/>
</dbReference>
<sequence length="236" mass="27147">METDHKLLLVDDEKDIVDLIEEALQKEGFHDIRKACTGTDALQICRDFQPDVIVLDIMLPDIDGLEVCRQIRLFSYCSILFLSSRNDDVDKILGLSCGGDDYITKPFSPREVVFRIKAQLRRQQYQTVLPSKEENCLTVGPLLLDKESCRAYKAGTEIGLTGREYLLLTCLMENADKIISKERLYEKVWGEYSAICDNTIMVHIRHLREKIEDIPSHPRQLITVKGLGYKLKKRIE</sequence>
<organism evidence="12 13">
    <name type="scientific">[Clostridium] symbiosum ATCC 14940</name>
    <dbReference type="NCBI Taxonomy" id="411472"/>
    <lineage>
        <taxon>Bacteria</taxon>
        <taxon>Bacillati</taxon>
        <taxon>Bacillota</taxon>
        <taxon>Clostridia</taxon>
        <taxon>Lachnospirales</taxon>
        <taxon>Lachnospiraceae</taxon>
        <taxon>Otoolea</taxon>
    </lineage>
</organism>
<comment type="function">
    <text evidence="7">May play the central regulatory role in sporulation. It may be an element of the effector pathway responsible for the activation of sporulation genes in response to nutritional stress. Spo0A may act in concert with spo0H (a sigma factor) to control the expression of some genes that are critical to the sporulation process.</text>
</comment>
<evidence type="ECO:0000256" key="5">
    <source>
        <dbReference type="ARBA" id="ARBA00023125"/>
    </source>
</evidence>
<keyword evidence="5 9" id="KW-0238">DNA-binding</keyword>
<feature type="domain" description="OmpR/PhoB-type" evidence="11">
    <location>
        <begin position="134"/>
        <end position="233"/>
    </location>
</feature>
<evidence type="ECO:0000256" key="8">
    <source>
        <dbReference type="PROSITE-ProRule" id="PRU00169"/>
    </source>
</evidence>
<dbReference type="Pfam" id="PF00486">
    <property type="entry name" value="Trans_reg_C"/>
    <property type="match status" value="1"/>
</dbReference>
<reference evidence="12 13" key="1">
    <citation type="submission" date="2013-07" db="EMBL/GenBank/DDBJ databases">
        <authorList>
            <person name="Weinstock G."/>
            <person name="Sodergren E."/>
            <person name="Wylie T."/>
            <person name="Fulton L."/>
            <person name="Fulton R."/>
            <person name="Fronick C."/>
            <person name="O'Laughlin M."/>
            <person name="Godfrey J."/>
            <person name="Miner T."/>
            <person name="Herter B."/>
            <person name="Appelbaum E."/>
            <person name="Cordes M."/>
            <person name="Lek S."/>
            <person name="Wollam A."/>
            <person name="Pepin K.H."/>
            <person name="Palsikar V.B."/>
            <person name="Mitreva M."/>
            <person name="Wilson R.K."/>
        </authorList>
    </citation>
    <scope>NUCLEOTIDE SEQUENCE [LARGE SCALE GENOMIC DNA]</scope>
    <source>
        <strain evidence="12 13">ATCC 14940</strain>
    </source>
</reference>
<dbReference type="PROSITE" id="PS50110">
    <property type="entry name" value="RESPONSE_REGULATORY"/>
    <property type="match status" value="1"/>
</dbReference>
<comment type="caution">
    <text evidence="12">The sequence shown here is derived from an EMBL/GenBank/DDBJ whole genome shotgun (WGS) entry which is preliminary data.</text>
</comment>
<feature type="modified residue" description="4-aspartylphosphate" evidence="8">
    <location>
        <position position="56"/>
    </location>
</feature>
<evidence type="ECO:0000259" key="10">
    <source>
        <dbReference type="PROSITE" id="PS50110"/>
    </source>
</evidence>
<keyword evidence="6" id="KW-0804">Transcription</keyword>
<dbReference type="Pfam" id="PF00072">
    <property type="entry name" value="Response_reg"/>
    <property type="match status" value="1"/>
</dbReference>
<proteinExistence type="predicted"/>
<evidence type="ECO:0000256" key="2">
    <source>
        <dbReference type="ARBA" id="ARBA00022553"/>
    </source>
</evidence>
<dbReference type="Proteomes" id="UP000016491">
    <property type="component" value="Unassembled WGS sequence"/>
</dbReference>
<dbReference type="SUPFAM" id="SSF46894">
    <property type="entry name" value="C-terminal effector domain of the bipartite response regulators"/>
    <property type="match status" value="1"/>
</dbReference>
<dbReference type="SMART" id="SM00862">
    <property type="entry name" value="Trans_reg_C"/>
    <property type="match status" value="1"/>
</dbReference>
<dbReference type="Gene3D" id="3.40.50.2300">
    <property type="match status" value="1"/>
</dbReference>
<evidence type="ECO:0000259" key="11">
    <source>
        <dbReference type="PROSITE" id="PS51755"/>
    </source>
</evidence>
<dbReference type="SUPFAM" id="SSF52172">
    <property type="entry name" value="CheY-like"/>
    <property type="match status" value="1"/>
</dbReference>
<dbReference type="FunFam" id="1.10.10.10:FF:000018">
    <property type="entry name" value="DNA-binding response regulator ResD"/>
    <property type="match status" value="1"/>
</dbReference>
<evidence type="ECO:0000313" key="12">
    <source>
        <dbReference type="EMBL" id="ERI79302.1"/>
    </source>
</evidence>
<dbReference type="InterPro" id="IPR016032">
    <property type="entry name" value="Sig_transdc_resp-reg_C-effctor"/>
</dbReference>
<dbReference type="GO" id="GO:0000160">
    <property type="term" value="P:phosphorelay signal transduction system"/>
    <property type="evidence" value="ECO:0007669"/>
    <property type="project" value="UniProtKB-KW"/>
</dbReference>
<evidence type="ECO:0000256" key="3">
    <source>
        <dbReference type="ARBA" id="ARBA00023012"/>
    </source>
</evidence>
<dbReference type="GO" id="GO:0003677">
    <property type="term" value="F:DNA binding"/>
    <property type="evidence" value="ECO:0007669"/>
    <property type="project" value="UniProtKB-UniRule"/>
</dbReference>
<evidence type="ECO:0000256" key="6">
    <source>
        <dbReference type="ARBA" id="ARBA00023163"/>
    </source>
</evidence>
<dbReference type="Gene3D" id="1.10.10.10">
    <property type="entry name" value="Winged helix-like DNA-binding domain superfamily/Winged helix DNA-binding domain"/>
    <property type="match status" value="1"/>
</dbReference>
<dbReference type="PANTHER" id="PTHR48111">
    <property type="entry name" value="REGULATOR OF RPOS"/>
    <property type="match status" value="1"/>
</dbReference>
<dbReference type="GO" id="GO:0006355">
    <property type="term" value="P:regulation of DNA-templated transcription"/>
    <property type="evidence" value="ECO:0007669"/>
    <property type="project" value="UniProtKB-ARBA"/>
</dbReference>
<accession>A0ABC9U1G0</accession>
<evidence type="ECO:0000313" key="13">
    <source>
        <dbReference type="Proteomes" id="UP000016491"/>
    </source>
</evidence>
<dbReference type="AlphaFoldDB" id="A0ABC9U1G0"/>
<dbReference type="RefSeq" id="WP_021641595.1">
    <property type="nucleotide sequence ID" value="NZ_KE992862.1"/>
</dbReference>
<dbReference type="SMART" id="SM00448">
    <property type="entry name" value="REC"/>
    <property type="match status" value="1"/>
</dbReference>
<evidence type="ECO:0000256" key="4">
    <source>
        <dbReference type="ARBA" id="ARBA00023015"/>
    </source>
</evidence>
<dbReference type="Gene3D" id="6.10.250.690">
    <property type="match status" value="1"/>
</dbReference>
<gene>
    <name evidence="12" type="ORF">CLOSYM_00954</name>
</gene>
<evidence type="ECO:0000256" key="1">
    <source>
        <dbReference type="ARBA" id="ARBA00018672"/>
    </source>
</evidence>
<dbReference type="CDD" id="cd00383">
    <property type="entry name" value="trans_reg_C"/>
    <property type="match status" value="1"/>
</dbReference>
<dbReference type="InterPro" id="IPR036388">
    <property type="entry name" value="WH-like_DNA-bd_sf"/>
</dbReference>
<dbReference type="InterPro" id="IPR001867">
    <property type="entry name" value="OmpR/PhoB-type_DNA-bd"/>
</dbReference>